<gene>
    <name evidence="4" type="ORF">XM53_08250</name>
</gene>
<organism evidence="4 5">
    <name type="scientific">Roseovarius atlanticus</name>
    <dbReference type="NCBI Taxonomy" id="1641875"/>
    <lineage>
        <taxon>Bacteria</taxon>
        <taxon>Pseudomonadati</taxon>
        <taxon>Pseudomonadota</taxon>
        <taxon>Alphaproteobacteria</taxon>
        <taxon>Rhodobacterales</taxon>
        <taxon>Roseobacteraceae</taxon>
        <taxon>Roseovarius</taxon>
    </lineage>
</organism>
<dbReference type="OrthoDB" id="9789603at2"/>
<dbReference type="CDD" id="cd04301">
    <property type="entry name" value="NAT_SF"/>
    <property type="match status" value="1"/>
</dbReference>
<dbReference type="AlphaFoldDB" id="A0A0T5NW47"/>
<evidence type="ECO:0000256" key="1">
    <source>
        <dbReference type="ARBA" id="ARBA00022679"/>
    </source>
</evidence>
<dbReference type="Pfam" id="PF00583">
    <property type="entry name" value="Acetyltransf_1"/>
    <property type="match status" value="1"/>
</dbReference>
<dbReference type="Gene3D" id="3.40.630.30">
    <property type="match status" value="1"/>
</dbReference>
<accession>A0A0T5NW47</accession>
<dbReference type="PATRIC" id="fig|1641875.4.peg.4050"/>
<sequence>MIRFREAGEPDVAAVVALLSDDMLGQGREGADLAHYEAAFARMQSEGNNQLIVGEDDAGRIVASYQITFISGLSLRAARRAQVESVRVAGHLRGQGVGEAMFEDAKARARAAGCTLMQLTMNTGRKDANRFYERLGFVASHTGFKMPLD</sequence>
<evidence type="ECO:0000259" key="3">
    <source>
        <dbReference type="PROSITE" id="PS51186"/>
    </source>
</evidence>
<evidence type="ECO:0000313" key="4">
    <source>
        <dbReference type="EMBL" id="KRS13128.1"/>
    </source>
</evidence>
<dbReference type="STRING" id="1641875.XM53_08250"/>
<reference evidence="4 5" key="1">
    <citation type="submission" date="2015-04" db="EMBL/GenBank/DDBJ databases">
        <title>The draft genome sequence of Roseovarius sp.R12b.</title>
        <authorList>
            <person name="Li G."/>
            <person name="Lai Q."/>
            <person name="Shao Z."/>
            <person name="Yan P."/>
        </authorList>
    </citation>
    <scope>NUCLEOTIDE SEQUENCE [LARGE SCALE GENOMIC DNA]</scope>
    <source>
        <strain evidence="4 5">R12B</strain>
    </source>
</reference>
<dbReference type="GO" id="GO:0016747">
    <property type="term" value="F:acyltransferase activity, transferring groups other than amino-acyl groups"/>
    <property type="evidence" value="ECO:0007669"/>
    <property type="project" value="InterPro"/>
</dbReference>
<dbReference type="Proteomes" id="UP000051295">
    <property type="component" value="Unassembled WGS sequence"/>
</dbReference>
<comment type="caution">
    <text evidence="4">The sequence shown here is derived from an EMBL/GenBank/DDBJ whole genome shotgun (WGS) entry which is preliminary data.</text>
</comment>
<protein>
    <submittedName>
        <fullName evidence="4">Acetyltransferase</fullName>
    </submittedName>
</protein>
<proteinExistence type="predicted"/>
<dbReference type="InterPro" id="IPR050832">
    <property type="entry name" value="Bact_Acetyltransf"/>
</dbReference>
<dbReference type="PANTHER" id="PTHR43877:SF2">
    <property type="entry name" value="AMINOALKYLPHOSPHONATE N-ACETYLTRANSFERASE-RELATED"/>
    <property type="match status" value="1"/>
</dbReference>
<keyword evidence="5" id="KW-1185">Reference proteome</keyword>
<evidence type="ECO:0000313" key="5">
    <source>
        <dbReference type="Proteomes" id="UP000051295"/>
    </source>
</evidence>
<keyword evidence="1 4" id="KW-0808">Transferase</keyword>
<dbReference type="PROSITE" id="PS51186">
    <property type="entry name" value="GNAT"/>
    <property type="match status" value="1"/>
</dbReference>
<dbReference type="InterPro" id="IPR000182">
    <property type="entry name" value="GNAT_dom"/>
</dbReference>
<dbReference type="InterPro" id="IPR016181">
    <property type="entry name" value="Acyl_CoA_acyltransferase"/>
</dbReference>
<dbReference type="RefSeq" id="WP_057792165.1">
    <property type="nucleotide sequence ID" value="NZ_LAXJ01000007.1"/>
</dbReference>
<keyword evidence="2" id="KW-0012">Acyltransferase</keyword>
<dbReference type="SUPFAM" id="SSF55729">
    <property type="entry name" value="Acyl-CoA N-acyltransferases (Nat)"/>
    <property type="match status" value="1"/>
</dbReference>
<dbReference type="PANTHER" id="PTHR43877">
    <property type="entry name" value="AMINOALKYLPHOSPHONATE N-ACETYLTRANSFERASE-RELATED-RELATED"/>
    <property type="match status" value="1"/>
</dbReference>
<feature type="domain" description="N-acetyltransferase" evidence="3">
    <location>
        <begin position="2"/>
        <end position="149"/>
    </location>
</feature>
<name>A0A0T5NW47_9RHOB</name>
<dbReference type="EMBL" id="LAXJ01000007">
    <property type="protein sequence ID" value="KRS13128.1"/>
    <property type="molecule type" value="Genomic_DNA"/>
</dbReference>
<evidence type="ECO:0000256" key="2">
    <source>
        <dbReference type="ARBA" id="ARBA00023315"/>
    </source>
</evidence>